<evidence type="ECO:0000313" key="1">
    <source>
        <dbReference type="EMBL" id="XIA18347.1"/>
    </source>
</evidence>
<protein>
    <submittedName>
        <fullName evidence="1">Uncharacterized protein</fullName>
    </submittedName>
</protein>
<name>A0AB74USU1_9GAMM</name>
<dbReference type="AlphaFoldDB" id="A0AB74USU1"/>
<dbReference type="EMBL" id="CP170721">
    <property type="protein sequence ID" value="XIA18347.1"/>
    <property type="molecule type" value="Genomic_DNA"/>
</dbReference>
<proteinExistence type="predicted"/>
<accession>A0AB74USU1</accession>
<sequence>MKFETFMLHGLFIASLVVCGLILAAMLTTTTATPPVELAHDGGIATILLAAPSSCALPPDGVVCPRVAS</sequence>
<dbReference type="RefSeq" id="WP_395120492.1">
    <property type="nucleotide sequence ID" value="NZ_CP170721.1"/>
</dbReference>
<organism evidence="1">
    <name type="scientific">Rhodanobacter sp. FW102-FHT14D07</name>
    <dbReference type="NCBI Taxonomy" id="3351462"/>
    <lineage>
        <taxon>Bacteria</taxon>
        <taxon>Pseudomonadati</taxon>
        <taxon>Pseudomonadota</taxon>
        <taxon>Gammaproteobacteria</taxon>
        <taxon>Lysobacterales</taxon>
        <taxon>Rhodanobacteraceae</taxon>
        <taxon>Rhodanobacter</taxon>
    </lineage>
</organism>
<reference evidence="1" key="1">
    <citation type="submission" date="2024-10" db="EMBL/GenBank/DDBJ databases">
        <authorList>
            <person name="Lesea H.P."/>
            <person name="Kuehl J.V."/>
            <person name="Chandonia J.-M."/>
        </authorList>
    </citation>
    <scope>NUCLEOTIDE SEQUENCE</scope>
    <source>
        <strain evidence="1">FW102-FHT14D07</strain>
    </source>
</reference>
<gene>
    <name evidence="1" type="ORF">ACFYG5_17610</name>
</gene>